<dbReference type="Pfam" id="PF08125">
    <property type="entry name" value="Mannitol_dh_C"/>
    <property type="match status" value="1"/>
</dbReference>
<accession>A0A212RIB8</accession>
<proteinExistence type="predicted"/>
<dbReference type="InterPro" id="IPR050988">
    <property type="entry name" value="Mannitol_DH/Oxidoreductase"/>
</dbReference>
<dbReference type="InterPro" id="IPR036291">
    <property type="entry name" value="NAD(P)-bd_dom_sf"/>
</dbReference>
<organism evidence="4 5">
    <name type="scientific">Arboricoccus pini</name>
    <dbReference type="NCBI Taxonomy" id="1963835"/>
    <lineage>
        <taxon>Bacteria</taxon>
        <taxon>Pseudomonadati</taxon>
        <taxon>Pseudomonadota</taxon>
        <taxon>Alphaproteobacteria</taxon>
        <taxon>Geminicoccales</taxon>
        <taxon>Geminicoccaceae</taxon>
        <taxon>Arboricoccus</taxon>
    </lineage>
</organism>
<dbReference type="PRINTS" id="PR00084">
    <property type="entry name" value="MTLDHDRGNASE"/>
</dbReference>
<keyword evidence="5" id="KW-1185">Reference proteome</keyword>
<protein>
    <submittedName>
        <fullName evidence="4">Mannitol 2-dehydrogenase/sorbose reductase</fullName>
    </submittedName>
</protein>
<feature type="domain" description="Mannitol dehydrogenase N-terminal" evidence="2">
    <location>
        <begin position="30"/>
        <end position="282"/>
    </location>
</feature>
<dbReference type="Proteomes" id="UP000197065">
    <property type="component" value="Unassembled WGS sequence"/>
</dbReference>
<dbReference type="Pfam" id="PF01232">
    <property type="entry name" value="Mannitol_dh"/>
    <property type="match status" value="1"/>
</dbReference>
<gene>
    <name evidence="4" type="ORF">SAMN07250955_10948</name>
</gene>
<dbReference type="Gene3D" id="1.10.1040.10">
    <property type="entry name" value="N-(1-d-carboxylethyl)-l-norvaline Dehydrogenase, domain 2"/>
    <property type="match status" value="1"/>
</dbReference>
<evidence type="ECO:0000256" key="1">
    <source>
        <dbReference type="ARBA" id="ARBA00023002"/>
    </source>
</evidence>
<evidence type="ECO:0000259" key="3">
    <source>
        <dbReference type="Pfam" id="PF08125"/>
    </source>
</evidence>
<evidence type="ECO:0000313" key="5">
    <source>
        <dbReference type="Proteomes" id="UP000197065"/>
    </source>
</evidence>
<dbReference type="SUPFAM" id="SSF51735">
    <property type="entry name" value="NAD(P)-binding Rossmann-fold domains"/>
    <property type="match status" value="1"/>
</dbReference>
<name>A0A212RIB8_9PROT</name>
<dbReference type="SUPFAM" id="SSF48179">
    <property type="entry name" value="6-phosphogluconate dehydrogenase C-terminal domain-like"/>
    <property type="match status" value="1"/>
</dbReference>
<feature type="domain" description="Mannitol dehydrogenase C-terminal" evidence="3">
    <location>
        <begin position="290"/>
        <end position="453"/>
    </location>
</feature>
<dbReference type="InterPro" id="IPR013131">
    <property type="entry name" value="Mannitol_DH_N"/>
</dbReference>
<dbReference type="InterPro" id="IPR008927">
    <property type="entry name" value="6-PGluconate_DH-like_C_sf"/>
</dbReference>
<dbReference type="EMBL" id="FYEH01000009">
    <property type="protein sequence ID" value="SNB72191.1"/>
    <property type="molecule type" value="Genomic_DNA"/>
</dbReference>
<dbReference type="PANTHER" id="PTHR43362:SF1">
    <property type="entry name" value="MANNITOL DEHYDROGENASE 2-RELATED"/>
    <property type="match status" value="1"/>
</dbReference>
<dbReference type="PANTHER" id="PTHR43362">
    <property type="entry name" value="MANNITOL DEHYDROGENASE DSF1-RELATED"/>
    <property type="match status" value="1"/>
</dbReference>
<sequence>MRPLNQTTLSGLGDLTAVPTYDRDNIRAGIAHLSVGNFHRAHQAVFIDRCLALPGQEGWGILGIGVQETPAERVKADGLRRQDGLYTLTLFPPRGAPSTAVIGSIVGYLVAPDDPGAVLDRLTEAEIRIVSLTITEGGYNIDERTGDFRLDAPAIVHDLAHPETPRTVFGLITEALRRRRRAGTPAFTVLSCDNLRHNGDVLRKGILAFAGAIDPTLAAWIGAEASFPNSMVDRITPAVTAADRERLNAQTGIDDAVPIFAEDFIQWVIEDRFPTGRPALEKAGVIFTSDVAAYEQVKLRMLNATHSMLSYPGLLLGHRLVHEAMADPRILNYLRCFLDHDVIPLLEAPPGMSLEAYRDSVLDRFANPAIADQLERITSDGAAKIPVFLGDTLAAILKQDGDCRRLAFLLAAYVTYLGGQDEKGRPFRADEPHLTAGDRDLIAASDPCQALRIDPFKGLYVTPVLEAAFRLYRQRLQEGAADRCLRELLQPA</sequence>
<reference evidence="4 5" key="1">
    <citation type="submission" date="2017-06" db="EMBL/GenBank/DDBJ databases">
        <authorList>
            <person name="Kim H.J."/>
            <person name="Triplett B.A."/>
        </authorList>
    </citation>
    <scope>NUCLEOTIDE SEQUENCE [LARGE SCALE GENOMIC DNA]</scope>
    <source>
        <strain evidence="4 5">B29T1</strain>
    </source>
</reference>
<dbReference type="Gene3D" id="3.40.50.720">
    <property type="entry name" value="NAD(P)-binding Rossmann-like Domain"/>
    <property type="match status" value="1"/>
</dbReference>
<dbReference type="RefSeq" id="WP_088561990.1">
    <property type="nucleotide sequence ID" value="NZ_FYEH01000009.1"/>
</dbReference>
<dbReference type="InterPro" id="IPR000669">
    <property type="entry name" value="Mannitol_DH"/>
</dbReference>
<evidence type="ECO:0000259" key="2">
    <source>
        <dbReference type="Pfam" id="PF01232"/>
    </source>
</evidence>
<keyword evidence="1" id="KW-0560">Oxidoreductase</keyword>
<dbReference type="AlphaFoldDB" id="A0A212RIB8"/>
<dbReference type="InterPro" id="IPR013328">
    <property type="entry name" value="6PGD_dom2"/>
</dbReference>
<dbReference type="OrthoDB" id="271711at2"/>
<dbReference type="InterPro" id="IPR013118">
    <property type="entry name" value="Mannitol_DH_C"/>
</dbReference>
<evidence type="ECO:0000313" key="4">
    <source>
        <dbReference type="EMBL" id="SNB72191.1"/>
    </source>
</evidence>
<dbReference type="GO" id="GO:0016616">
    <property type="term" value="F:oxidoreductase activity, acting on the CH-OH group of donors, NAD or NADP as acceptor"/>
    <property type="evidence" value="ECO:0007669"/>
    <property type="project" value="TreeGrafter"/>
</dbReference>